<reference evidence="2" key="1">
    <citation type="submission" date="2023-08" db="EMBL/GenBank/DDBJ databases">
        <authorList>
            <person name="Chen Y."/>
            <person name="Shah S."/>
            <person name="Dougan E. K."/>
            <person name="Thang M."/>
            <person name="Chan C."/>
        </authorList>
    </citation>
    <scope>NUCLEOTIDE SEQUENCE</scope>
</reference>
<protein>
    <submittedName>
        <fullName evidence="2">Uncharacterized protein</fullName>
    </submittedName>
</protein>
<organism evidence="2 3">
    <name type="scientific">Effrenium voratum</name>
    <dbReference type="NCBI Taxonomy" id="2562239"/>
    <lineage>
        <taxon>Eukaryota</taxon>
        <taxon>Sar</taxon>
        <taxon>Alveolata</taxon>
        <taxon>Dinophyceae</taxon>
        <taxon>Suessiales</taxon>
        <taxon>Symbiodiniaceae</taxon>
        <taxon>Effrenium</taxon>
    </lineage>
</organism>
<dbReference type="EMBL" id="CAUJNA010001474">
    <property type="protein sequence ID" value="CAJ1387190.1"/>
    <property type="molecule type" value="Genomic_DNA"/>
</dbReference>
<feature type="compositionally biased region" description="Acidic residues" evidence="1">
    <location>
        <begin position="50"/>
        <end position="76"/>
    </location>
</feature>
<dbReference type="Gene3D" id="3.30.200.20">
    <property type="entry name" value="Phosphorylase Kinase, domain 1"/>
    <property type="match status" value="1"/>
</dbReference>
<gene>
    <name evidence="2" type="ORF">EVOR1521_LOCUS13316</name>
</gene>
<keyword evidence="3" id="KW-1185">Reference proteome</keyword>
<dbReference type="SUPFAM" id="SSF56112">
    <property type="entry name" value="Protein kinase-like (PK-like)"/>
    <property type="match status" value="1"/>
</dbReference>
<name>A0AA36IGT6_9DINO</name>
<evidence type="ECO:0000313" key="2">
    <source>
        <dbReference type="EMBL" id="CAJ1387190.1"/>
    </source>
</evidence>
<dbReference type="AlphaFoldDB" id="A0AA36IGT6"/>
<proteinExistence type="predicted"/>
<sequence length="147" mass="16342">MASAPPAAGQAEIPESAKAVTDGARSAQATTEAAPKKKSKSRRGLKEHETLDDEVEQEDQEDQEDQEGSSSDDEETDIGKRKKSYPENESMSKDEVKERSPLGRFVRFNRKLGSGSYKVVYLGFDNDTGMEVAWNIISFQHMEKRVA</sequence>
<dbReference type="PANTHER" id="PTHR13902">
    <property type="entry name" value="SERINE/THREONINE-PROTEIN KINASE WNK WITH NO LYSINE -RELATED"/>
    <property type="match status" value="1"/>
</dbReference>
<dbReference type="InterPro" id="IPR050588">
    <property type="entry name" value="WNK_Ser-Thr_kinase"/>
</dbReference>
<dbReference type="Proteomes" id="UP001178507">
    <property type="component" value="Unassembled WGS sequence"/>
</dbReference>
<dbReference type="InterPro" id="IPR011009">
    <property type="entry name" value="Kinase-like_dom_sf"/>
</dbReference>
<feature type="region of interest" description="Disordered" evidence="1">
    <location>
        <begin position="1"/>
        <end position="105"/>
    </location>
</feature>
<feature type="compositionally biased region" description="Basic and acidic residues" evidence="1">
    <location>
        <begin position="84"/>
        <end position="101"/>
    </location>
</feature>
<comment type="caution">
    <text evidence="2">The sequence shown here is derived from an EMBL/GenBank/DDBJ whole genome shotgun (WGS) entry which is preliminary data.</text>
</comment>
<evidence type="ECO:0000313" key="3">
    <source>
        <dbReference type="Proteomes" id="UP001178507"/>
    </source>
</evidence>
<accession>A0AA36IGT6</accession>
<evidence type="ECO:0000256" key="1">
    <source>
        <dbReference type="SAM" id="MobiDB-lite"/>
    </source>
</evidence>